<name>A0A934VEP0_9BACT</name>
<gene>
    <name evidence="2" type="ORF">JIN81_10870</name>
</gene>
<dbReference type="Proteomes" id="UP000658278">
    <property type="component" value="Unassembled WGS sequence"/>
</dbReference>
<feature type="transmembrane region" description="Helical" evidence="1">
    <location>
        <begin position="9"/>
        <end position="29"/>
    </location>
</feature>
<dbReference type="AlphaFoldDB" id="A0A934VEP0"/>
<reference evidence="2" key="1">
    <citation type="submission" date="2021-01" db="EMBL/GenBank/DDBJ databases">
        <title>Modified the classification status of verrucomicrobia.</title>
        <authorList>
            <person name="Feng X."/>
        </authorList>
    </citation>
    <scope>NUCLEOTIDE SEQUENCE</scope>
    <source>
        <strain evidence="2">KCTC 22201</strain>
    </source>
</reference>
<organism evidence="2 3">
    <name type="scientific">Haloferula rosea</name>
    <dbReference type="NCBI Taxonomy" id="490093"/>
    <lineage>
        <taxon>Bacteria</taxon>
        <taxon>Pseudomonadati</taxon>
        <taxon>Verrucomicrobiota</taxon>
        <taxon>Verrucomicrobiia</taxon>
        <taxon>Verrucomicrobiales</taxon>
        <taxon>Verrucomicrobiaceae</taxon>
        <taxon>Haloferula</taxon>
    </lineage>
</organism>
<keyword evidence="3" id="KW-1185">Reference proteome</keyword>
<comment type="caution">
    <text evidence="2">The sequence shown here is derived from an EMBL/GenBank/DDBJ whole genome shotgun (WGS) entry which is preliminary data.</text>
</comment>
<dbReference type="EMBL" id="JAENII010000007">
    <property type="protein sequence ID" value="MBK1827524.1"/>
    <property type="molecule type" value="Genomic_DNA"/>
</dbReference>
<sequence>MPSVRRHTWVLLGGIVAFMLATAFINSWVNPLRVIPSPWSDPSFEPYRDISSQIRTGKAGLVRSHDQVDVAFLGSSRVENGFDPEMQEWNNLEVLNLGCSGGYIYETRGIADYLLERNSPSILFCGIDPGDLSRPMDSRDKSDFYASPFARNGDTIDRELRYLLGVSSLENSLETINRRAKDRRSPYTPRGLRGVDEGIDQGSQLGFIRRQLIGNAFSQEGTTANTKIVPDKIEALRDLMIKARTSGARLIIFFHPQHAIMLASLEDQDDPPVFFANERAVLIDLVDQVNREESAGPPVELWDFFDFHPINCEALPLGDTSRMTFWDDLGHFSVPVGNAMQARMMGWPVELEGAEDYGTPLSKETLPQREAEVREGYRAYLEGPRRGDVLWKEELINRKSGP</sequence>
<keyword evidence="1" id="KW-0472">Membrane</keyword>
<accession>A0A934VEP0</accession>
<dbReference type="RefSeq" id="WP_200279052.1">
    <property type="nucleotide sequence ID" value="NZ_JAENII010000007.1"/>
</dbReference>
<proteinExistence type="predicted"/>
<keyword evidence="1" id="KW-0812">Transmembrane</keyword>
<evidence type="ECO:0000256" key="1">
    <source>
        <dbReference type="SAM" id="Phobius"/>
    </source>
</evidence>
<evidence type="ECO:0000313" key="3">
    <source>
        <dbReference type="Proteomes" id="UP000658278"/>
    </source>
</evidence>
<keyword evidence="1" id="KW-1133">Transmembrane helix</keyword>
<protein>
    <submittedName>
        <fullName evidence="2">Uncharacterized protein</fullName>
    </submittedName>
</protein>
<evidence type="ECO:0000313" key="2">
    <source>
        <dbReference type="EMBL" id="MBK1827524.1"/>
    </source>
</evidence>